<keyword evidence="5" id="KW-0997">Cell inner membrane</keyword>
<evidence type="ECO:0000256" key="3">
    <source>
        <dbReference type="ARBA" id="ARBA00022989"/>
    </source>
</evidence>
<feature type="transmembrane region" description="Helical" evidence="5">
    <location>
        <begin position="104"/>
        <end position="126"/>
    </location>
</feature>
<dbReference type="GO" id="GO:0016655">
    <property type="term" value="F:oxidoreductase activity, acting on NAD(P)H, quinone or similar compound as acceptor"/>
    <property type="evidence" value="ECO:0007669"/>
    <property type="project" value="UniProtKB-UniRule"/>
</dbReference>
<dbReference type="HOGENOM" id="CLU_015134_0_1_10"/>
<dbReference type="RefSeq" id="WP_014798044.1">
    <property type="nucleotide sequence ID" value="NC_018018.1"/>
</dbReference>
<feature type="transmembrane region" description="Helical" evidence="5">
    <location>
        <begin position="138"/>
        <end position="158"/>
    </location>
</feature>
<feature type="transmembrane region" description="Helical" evidence="5">
    <location>
        <begin position="70"/>
        <end position="92"/>
    </location>
</feature>
<keyword evidence="7" id="KW-0560">Oxidoreductase</keyword>
<dbReference type="Proteomes" id="UP000006054">
    <property type="component" value="Chromosome"/>
</dbReference>
<keyword evidence="4 5" id="KW-0472">Membrane</keyword>
<dbReference type="EC" id="7.1.1.-" evidence="5"/>
<dbReference type="GO" id="GO:0009060">
    <property type="term" value="P:aerobic respiration"/>
    <property type="evidence" value="ECO:0007669"/>
    <property type="project" value="TreeGrafter"/>
</dbReference>
<evidence type="ECO:0000256" key="1">
    <source>
        <dbReference type="ARBA" id="ARBA00004141"/>
    </source>
</evidence>
<evidence type="ECO:0000256" key="6">
    <source>
        <dbReference type="RuleBase" id="RU000471"/>
    </source>
</evidence>
<dbReference type="HAMAP" id="MF_01350">
    <property type="entry name" value="NDH1_NuoH"/>
    <property type="match status" value="1"/>
</dbReference>
<keyword evidence="3 5" id="KW-1133">Transmembrane helix</keyword>
<evidence type="ECO:0000256" key="4">
    <source>
        <dbReference type="ARBA" id="ARBA00023136"/>
    </source>
</evidence>
<keyword evidence="5 7" id="KW-0830">Ubiquinone</keyword>
<keyword evidence="5" id="KW-1278">Translocase</keyword>
<feature type="transmembrane region" description="Helical" evidence="5">
    <location>
        <begin position="250"/>
        <end position="276"/>
    </location>
</feature>
<dbReference type="KEGG" id="fli:Fleli_2219"/>
<evidence type="ECO:0000313" key="8">
    <source>
        <dbReference type="Proteomes" id="UP000006054"/>
    </source>
</evidence>
<comment type="catalytic activity">
    <reaction evidence="5">
        <text>a quinone + NADH + 5 H(+)(in) = a quinol + NAD(+) + 4 H(+)(out)</text>
        <dbReference type="Rhea" id="RHEA:57888"/>
        <dbReference type="ChEBI" id="CHEBI:15378"/>
        <dbReference type="ChEBI" id="CHEBI:24646"/>
        <dbReference type="ChEBI" id="CHEBI:57540"/>
        <dbReference type="ChEBI" id="CHEBI:57945"/>
        <dbReference type="ChEBI" id="CHEBI:132124"/>
    </reaction>
</comment>
<comment type="similarity">
    <text evidence="5 6">Belongs to the complex I subunit 1 family.</text>
</comment>
<dbReference type="AlphaFoldDB" id="I4AKW2"/>
<accession>I4AKW2</accession>
<comment type="subunit">
    <text evidence="5">NDH-1 is composed of 14 different subunits. Subunits NuoA, H, J, K, L, M, N constitute the membrane sector of the complex.</text>
</comment>
<keyword evidence="5 6" id="KW-0520">NAD</keyword>
<dbReference type="PATRIC" id="fig|880071.3.peg.2209"/>
<dbReference type="STRING" id="880071.Fleli_2219"/>
<dbReference type="OrthoDB" id="9803734at2"/>
<dbReference type="PANTHER" id="PTHR11432">
    <property type="entry name" value="NADH DEHYDROGENASE SUBUNIT 1"/>
    <property type="match status" value="1"/>
</dbReference>
<feature type="transmembrane region" description="Helical" evidence="5">
    <location>
        <begin position="296"/>
        <end position="319"/>
    </location>
</feature>
<name>I4AKW2_BERLS</name>
<keyword evidence="5" id="KW-1003">Cell membrane</keyword>
<dbReference type="Pfam" id="PF00146">
    <property type="entry name" value="NADHdh"/>
    <property type="match status" value="1"/>
</dbReference>
<keyword evidence="8" id="KW-1185">Reference proteome</keyword>
<evidence type="ECO:0000256" key="2">
    <source>
        <dbReference type="ARBA" id="ARBA00022692"/>
    </source>
</evidence>
<organism evidence="7 8">
    <name type="scientific">Bernardetia litoralis (strain ATCC 23117 / DSM 6794 / NBRC 15988 / NCIMB 1366 / Fx l1 / Sio-4)</name>
    <name type="common">Flexibacter litoralis</name>
    <dbReference type="NCBI Taxonomy" id="880071"/>
    <lineage>
        <taxon>Bacteria</taxon>
        <taxon>Pseudomonadati</taxon>
        <taxon>Bacteroidota</taxon>
        <taxon>Cytophagia</taxon>
        <taxon>Cytophagales</taxon>
        <taxon>Bernardetiaceae</taxon>
        <taxon>Bernardetia</taxon>
    </lineage>
</organism>
<comment type="subcellular location">
    <subcellularLocation>
        <location evidence="5">Cell inner membrane</location>
        <topology evidence="5">Multi-pass membrane protein</topology>
    </subcellularLocation>
    <subcellularLocation>
        <location evidence="6">Cell membrane</location>
        <topology evidence="6">Multi-pass membrane protein</topology>
    </subcellularLocation>
    <subcellularLocation>
        <location evidence="1">Membrane</location>
        <topology evidence="1">Multi-pass membrane protein</topology>
    </subcellularLocation>
</comment>
<dbReference type="eggNOG" id="COG1005">
    <property type="taxonomic scope" value="Bacteria"/>
</dbReference>
<gene>
    <name evidence="5" type="primary">nuoH</name>
    <name evidence="7" type="ordered locus">Fleli_2219</name>
</gene>
<feature type="transmembrane region" description="Helical" evidence="5">
    <location>
        <begin position="340"/>
        <end position="360"/>
    </location>
</feature>
<dbReference type="PROSITE" id="PS00668">
    <property type="entry name" value="COMPLEX1_ND1_2"/>
    <property type="match status" value="1"/>
</dbReference>
<keyword evidence="5" id="KW-0874">Quinone</keyword>
<evidence type="ECO:0000256" key="5">
    <source>
        <dbReference type="HAMAP-Rule" id="MF_01350"/>
    </source>
</evidence>
<feature type="transmembrane region" description="Helical" evidence="5">
    <location>
        <begin position="197"/>
        <end position="221"/>
    </location>
</feature>
<comment type="function">
    <text evidence="5">NDH-1 shuttles electrons from NADH, via FMN and iron-sulfur (Fe-S) centers, to quinones in the respiratory chain. The immediate electron acceptor for the enzyme in this species is believed to be ubiquinone. Couples the redox reaction to proton translocation (for every two electrons transferred, four hydrogen ions are translocated across the cytoplasmic membrane), and thus conserves the redox energy in a proton gradient. This subunit may bind ubiquinone.</text>
</comment>
<dbReference type="InterPro" id="IPR018086">
    <property type="entry name" value="NADH_UbQ_OxRdtase_su1_CS"/>
</dbReference>
<sequence length="361" mass="40761">MTIIFIIFFTLSLILFNTLIGVYVERKLSAFIQDRIGPTETGKFGLLQTFADVVKLLFKEDIIPSSTNKFLFKFAPVLVFIAVFAGFAIIPFSANSESNMPLGILIWLGIVALDVIGILMAGWASSNKFSLYGAVRSLAQMVSYELPLGIAVLCVVVWNGSLDLQEISLQQGIFSPQTTYLFGISLLNIETQNIGGILSWNIISMPFFFIVFLIFFIAGLAQANRTPFDIPEAESELVAGFQTEYSGMRWAFLMLAEYGMMLLIGLLTTILFFGGWNTPFPNIGNFELANYTSGKIGHFSAYLWSLFWLISKAFTFILIQMWIRWSFPRLRVDQLMTMCWKYLLPFSLAMLVLTAFWKVFL</sequence>
<dbReference type="EMBL" id="CP003345">
    <property type="protein sequence ID" value="AFM04597.1"/>
    <property type="molecule type" value="Genomic_DNA"/>
</dbReference>
<dbReference type="GO" id="GO:0048038">
    <property type="term" value="F:quinone binding"/>
    <property type="evidence" value="ECO:0007669"/>
    <property type="project" value="UniProtKB-KW"/>
</dbReference>
<dbReference type="GO" id="GO:0003954">
    <property type="term" value="F:NADH dehydrogenase activity"/>
    <property type="evidence" value="ECO:0007669"/>
    <property type="project" value="TreeGrafter"/>
</dbReference>
<dbReference type="GO" id="GO:0005886">
    <property type="term" value="C:plasma membrane"/>
    <property type="evidence" value="ECO:0007669"/>
    <property type="project" value="UniProtKB-SubCell"/>
</dbReference>
<proteinExistence type="inferred from homology"/>
<protein>
    <recommendedName>
        <fullName evidence="5">NADH-quinone oxidoreductase subunit H</fullName>
        <ecNumber evidence="5">7.1.1.-</ecNumber>
    </recommendedName>
    <alternativeName>
        <fullName evidence="5">NADH dehydrogenase I subunit H</fullName>
    </alternativeName>
    <alternativeName>
        <fullName evidence="5">NDH-1 subunit H</fullName>
    </alternativeName>
</protein>
<dbReference type="PANTHER" id="PTHR11432:SF3">
    <property type="entry name" value="NADH-UBIQUINONE OXIDOREDUCTASE CHAIN 1"/>
    <property type="match status" value="1"/>
</dbReference>
<keyword evidence="2 5" id="KW-0812">Transmembrane</keyword>
<dbReference type="InterPro" id="IPR001694">
    <property type="entry name" value="NADH_UbQ_OxRdtase_su1/FPO"/>
</dbReference>
<feature type="transmembrane region" description="Helical" evidence="5">
    <location>
        <begin position="6"/>
        <end position="24"/>
    </location>
</feature>
<reference evidence="8" key="1">
    <citation type="submission" date="2012-06" db="EMBL/GenBank/DDBJ databases">
        <title>The complete genome of Flexibacter litoralis DSM 6794.</title>
        <authorList>
            <person name="Lucas S."/>
            <person name="Copeland A."/>
            <person name="Lapidus A."/>
            <person name="Glavina del Rio T."/>
            <person name="Dalin E."/>
            <person name="Tice H."/>
            <person name="Bruce D."/>
            <person name="Goodwin L."/>
            <person name="Pitluck S."/>
            <person name="Peters L."/>
            <person name="Ovchinnikova G."/>
            <person name="Lu M."/>
            <person name="Kyrpides N."/>
            <person name="Mavromatis K."/>
            <person name="Ivanova N."/>
            <person name="Brettin T."/>
            <person name="Detter J.C."/>
            <person name="Han C."/>
            <person name="Larimer F."/>
            <person name="Land M."/>
            <person name="Hauser L."/>
            <person name="Markowitz V."/>
            <person name="Cheng J.-F."/>
            <person name="Hugenholtz P."/>
            <person name="Woyke T."/>
            <person name="Wu D."/>
            <person name="Spring S."/>
            <person name="Lang E."/>
            <person name="Kopitz M."/>
            <person name="Brambilla E."/>
            <person name="Klenk H.-P."/>
            <person name="Eisen J.A."/>
        </authorList>
    </citation>
    <scope>NUCLEOTIDE SEQUENCE [LARGE SCALE GENOMIC DNA]</scope>
    <source>
        <strain evidence="8">ATCC 23117 / DSM 6794 / NBRC 15988 / NCIMB 1366 / Sio-4</strain>
    </source>
</reference>
<evidence type="ECO:0000313" key="7">
    <source>
        <dbReference type="EMBL" id="AFM04597.1"/>
    </source>
</evidence>